<name>A0A2A4I1G5_9SPHN</name>
<keyword evidence="2" id="KW-1185">Reference proteome</keyword>
<dbReference type="Pfam" id="PF10983">
    <property type="entry name" value="DUF2793"/>
    <property type="match status" value="1"/>
</dbReference>
<organism evidence="1 2">
    <name type="scientific">Sphingomonas ginsenosidimutans</name>
    <dbReference type="NCBI Taxonomy" id="862134"/>
    <lineage>
        <taxon>Bacteria</taxon>
        <taxon>Pseudomonadati</taxon>
        <taxon>Pseudomonadota</taxon>
        <taxon>Alphaproteobacteria</taxon>
        <taxon>Sphingomonadales</taxon>
        <taxon>Sphingomonadaceae</taxon>
        <taxon>Sphingomonas</taxon>
    </lineage>
</organism>
<proteinExistence type="predicted"/>
<evidence type="ECO:0008006" key="3">
    <source>
        <dbReference type="Google" id="ProtNLM"/>
    </source>
</evidence>
<dbReference type="RefSeq" id="WP_096611469.1">
    <property type="nucleotide sequence ID" value="NZ_NWVD01000002.1"/>
</dbReference>
<comment type="caution">
    <text evidence="1">The sequence shown here is derived from an EMBL/GenBank/DDBJ whole genome shotgun (WGS) entry which is preliminary data.</text>
</comment>
<dbReference type="AlphaFoldDB" id="A0A2A4I1G5"/>
<evidence type="ECO:0000313" key="1">
    <source>
        <dbReference type="EMBL" id="PCG09775.1"/>
    </source>
</evidence>
<sequence length="166" mass="17415">MEATSARLLLPMMDAGQAQKERTHNEALALLDLAVQAVVKGIGVQIPPADPEPGDSWIVGDAPQGAWTGHAGMLAGWTDGGWRFVATRPGWRVWEAAQQVPATRTTAGWESGVTRAARIVIDGTQVVGGQRPAIADPVGGETVDAPARTAIVAILEALRTHGMIAR</sequence>
<accession>A0A2A4I1G5</accession>
<reference evidence="1 2" key="1">
    <citation type="submission" date="2017-09" db="EMBL/GenBank/DDBJ databases">
        <title>Sphingomonas ginsenosidimutans KACC 14949, whole genome shotgun sequence.</title>
        <authorList>
            <person name="Feng G."/>
            <person name="Zhu H."/>
        </authorList>
    </citation>
    <scope>NUCLEOTIDE SEQUENCE [LARGE SCALE GENOMIC DNA]</scope>
    <source>
        <strain evidence="1 2">KACC 14949</strain>
    </source>
</reference>
<protein>
    <recommendedName>
        <fullName evidence="3">DUF2793 domain-containing protein</fullName>
    </recommendedName>
</protein>
<dbReference type="Proteomes" id="UP000218784">
    <property type="component" value="Unassembled WGS sequence"/>
</dbReference>
<dbReference type="InterPro" id="IPR021251">
    <property type="entry name" value="DUF2793"/>
</dbReference>
<gene>
    <name evidence="1" type="ORF">COA17_08005</name>
</gene>
<evidence type="ECO:0000313" key="2">
    <source>
        <dbReference type="Proteomes" id="UP000218784"/>
    </source>
</evidence>
<dbReference type="EMBL" id="NWVD01000002">
    <property type="protein sequence ID" value="PCG09775.1"/>
    <property type="molecule type" value="Genomic_DNA"/>
</dbReference>